<evidence type="ECO:0000256" key="2">
    <source>
        <dbReference type="ARBA" id="ARBA00006991"/>
    </source>
</evidence>
<feature type="compositionally biased region" description="Polar residues" evidence="12">
    <location>
        <begin position="146"/>
        <end position="155"/>
    </location>
</feature>
<dbReference type="PANTHER" id="PTHR24381:SF393">
    <property type="entry name" value="CHROMATIN-LINKED ADAPTOR FOR MSL PROTEINS, ISOFORM B"/>
    <property type="match status" value="1"/>
</dbReference>
<evidence type="ECO:0000256" key="11">
    <source>
        <dbReference type="PROSITE-ProRule" id="PRU00042"/>
    </source>
</evidence>
<dbReference type="InterPro" id="IPR013087">
    <property type="entry name" value="Znf_C2H2_type"/>
</dbReference>
<keyword evidence="7" id="KW-0805">Transcription regulation</keyword>
<dbReference type="SMART" id="SM00355">
    <property type="entry name" value="ZnF_C2H2"/>
    <property type="match status" value="3"/>
</dbReference>
<dbReference type="FunFam" id="3.30.160.60:FF:001049">
    <property type="entry name" value="zinc finger protein 319"/>
    <property type="match status" value="1"/>
</dbReference>
<feature type="domain" description="C2H2-type" evidence="13">
    <location>
        <begin position="430"/>
        <end position="456"/>
    </location>
</feature>
<evidence type="ECO:0000256" key="6">
    <source>
        <dbReference type="ARBA" id="ARBA00022833"/>
    </source>
</evidence>
<feature type="domain" description="KRAB" evidence="14">
    <location>
        <begin position="23"/>
        <end position="94"/>
    </location>
</feature>
<feature type="compositionally biased region" description="Polar residues" evidence="12">
    <location>
        <begin position="236"/>
        <end position="246"/>
    </location>
</feature>
<dbReference type="PANTHER" id="PTHR24381">
    <property type="entry name" value="ZINC FINGER PROTEIN"/>
    <property type="match status" value="1"/>
</dbReference>
<dbReference type="Proteomes" id="UP001066276">
    <property type="component" value="Chromosome 9"/>
</dbReference>
<evidence type="ECO:0000256" key="4">
    <source>
        <dbReference type="ARBA" id="ARBA00022737"/>
    </source>
</evidence>
<dbReference type="Gene3D" id="6.10.140.140">
    <property type="match status" value="1"/>
</dbReference>
<dbReference type="Pfam" id="PF01352">
    <property type="entry name" value="KRAB"/>
    <property type="match status" value="1"/>
</dbReference>
<evidence type="ECO:0000259" key="13">
    <source>
        <dbReference type="PROSITE" id="PS50157"/>
    </source>
</evidence>
<dbReference type="AlphaFoldDB" id="A0AAV7MYN8"/>
<feature type="domain" description="C2H2-type" evidence="13">
    <location>
        <begin position="402"/>
        <end position="429"/>
    </location>
</feature>
<feature type="region of interest" description="Disordered" evidence="12">
    <location>
        <begin position="230"/>
        <end position="255"/>
    </location>
</feature>
<dbReference type="SUPFAM" id="SSF109640">
    <property type="entry name" value="KRAB domain (Kruppel-associated box)"/>
    <property type="match status" value="1"/>
</dbReference>
<keyword evidence="5 11" id="KW-0863">Zinc-finger</keyword>
<dbReference type="GO" id="GO:0008270">
    <property type="term" value="F:zinc ion binding"/>
    <property type="evidence" value="ECO:0007669"/>
    <property type="project" value="UniProtKB-KW"/>
</dbReference>
<dbReference type="SUPFAM" id="SSF57667">
    <property type="entry name" value="beta-beta-alpha zinc fingers"/>
    <property type="match status" value="2"/>
</dbReference>
<dbReference type="PROSITE" id="PS50157">
    <property type="entry name" value="ZINC_FINGER_C2H2_2"/>
    <property type="match status" value="3"/>
</dbReference>
<dbReference type="Pfam" id="PF00096">
    <property type="entry name" value="zf-C2H2"/>
    <property type="match status" value="2"/>
</dbReference>
<dbReference type="GO" id="GO:0000977">
    <property type="term" value="F:RNA polymerase II transcription regulatory region sequence-specific DNA binding"/>
    <property type="evidence" value="ECO:0007669"/>
    <property type="project" value="TreeGrafter"/>
</dbReference>
<feature type="region of interest" description="Disordered" evidence="12">
    <location>
        <begin position="94"/>
        <end position="113"/>
    </location>
</feature>
<evidence type="ECO:0000256" key="1">
    <source>
        <dbReference type="ARBA" id="ARBA00004123"/>
    </source>
</evidence>
<dbReference type="GO" id="GO:0005634">
    <property type="term" value="C:nucleus"/>
    <property type="evidence" value="ECO:0007669"/>
    <property type="project" value="UniProtKB-SubCell"/>
</dbReference>
<keyword evidence="16" id="KW-1185">Reference proteome</keyword>
<evidence type="ECO:0000256" key="10">
    <source>
        <dbReference type="ARBA" id="ARBA00023242"/>
    </source>
</evidence>
<evidence type="ECO:0000256" key="8">
    <source>
        <dbReference type="ARBA" id="ARBA00023125"/>
    </source>
</evidence>
<dbReference type="FunFam" id="3.30.160.60:FF:001618">
    <property type="entry name" value="Zinc finger protein 16"/>
    <property type="match status" value="1"/>
</dbReference>
<keyword evidence="6" id="KW-0862">Zinc</keyword>
<feature type="compositionally biased region" description="Polar residues" evidence="12">
    <location>
        <begin position="101"/>
        <end position="113"/>
    </location>
</feature>
<feature type="region of interest" description="Disordered" evidence="12">
    <location>
        <begin position="146"/>
        <end position="170"/>
    </location>
</feature>
<name>A0AAV7MYN8_PLEWA</name>
<proteinExistence type="inferred from homology"/>
<evidence type="ECO:0000256" key="9">
    <source>
        <dbReference type="ARBA" id="ARBA00023163"/>
    </source>
</evidence>
<comment type="subcellular location">
    <subcellularLocation>
        <location evidence="1">Nucleus</location>
    </subcellularLocation>
</comment>
<dbReference type="PROSITE" id="PS50805">
    <property type="entry name" value="KRAB"/>
    <property type="match status" value="1"/>
</dbReference>
<accession>A0AAV7MYN8</accession>
<dbReference type="CDD" id="cd07765">
    <property type="entry name" value="KRAB_A-box"/>
    <property type="match status" value="1"/>
</dbReference>
<evidence type="ECO:0000313" key="16">
    <source>
        <dbReference type="Proteomes" id="UP001066276"/>
    </source>
</evidence>
<keyword evidence="3" id="KW-0479">Metal-binding</keyword>
<sequence>MTCNLENTSSREMFREDTDKDILTFHDIAACFSEEEWKLLNEWQEELYNNVMKEIEQTLISLGPRIASSVFSLRVKAKTDMYYVDNSQSVRRSRAKPCQSEMISNPDASFTVNPEGTQYITDAPDADSGQSDDCLCTAGSMISSAVSTEENTQQKWHVKNEPEPRETSTEQGIVTPVDALLNKEETDAFCFDRHDPEGVGNSRCTKEHVIITQIDEFQIKEETDRYCLDHHESEGRGSNSFTSGDPSMNRKKKGGHCITYSEESSLCKSSSGKNNTVVLQSSNKEANSRGYEWTKSSQIITGEKSDQNDSDFSSPVHLNLHHDDDYENNLRILQFSGAVPNTQRRDTYSSVNKINSLKRKCTKLMRTNSRARPYACPECEKTFVWKSHFIMHHRIHSGEKPFMCTFCPKKFNRQSTLDQHIRLHTGERPYKCTTCKMSFIRNCDLRYHCKKEQHVI</sequence>
<dbReference type="EMBL" id="JANPWB010000013">
    <property type="protein sequence ID" value="KAJ1108762.1"/>
    <property type="molecule type" value="Genomic_DNA"/>
</dbReference>
<dbReference type="FunFam" id="3.30.160.60:FF:001480">
    <property type="entry name" value="Si:cabz01071911.3"/>
    <property type="match status" value="1"/>
</dbReference>
<comment type="similarity">
    <text evidence="2">Belongs to the krueppel C2H2-type zinc-finger protein family.</text>
</comment>
<dbReference type="Gene3D" id="3.30.160.60">
    <property type="entry name" value="Classic Zinc Finger"/>
    <property type="match status" value="3"/>
</dbReference>
<protein>
    <submittedName>
        <fullName evidence="15">Uncharacterized protein</fullName>
    </submittedName>
</protein>
<organism evidence="15 16">
    <name type="scientific">Pleurodeles waltl</name>
    <name type="common">Iberian ribbed newt</name>
    <dbReference type="NCBI Taxonomy" id="8319"/>
    <lineage>
        <taxon>Eukaryota</taxon>
        <taxon>Metazoa</taxon>
        <taxon>Chordata</taxon>
        <taxon>Craniata</taxon>
        <taxon>Vertebrata</taxon>
        <taxon>Euteleostomi</taxon>
        <taxon>Amphibia</taxon>
        <taxon>Batrachia</taxon>
        <taxon>Caudata</taxon>
        <taxon>Salamandroidea</taxon>
        <taxon>Salamandridae</taxon>
        <taxon>Pleurodelinae</taxon>
        <taxon>Pleurodeles</taxon>
    </lineage>
</organism>
<keyword evidence="10" id="KW-0539">Nucleus</keyword>
<keyword evidence="8" id="KW-0238">DNA-binding</keyword>
<dbReference type="GO" id="GO:0000981">
    <property type="term" value="F:DNA-binding transcription factor activity, RNA polymerase II-specific"/>
    <property type="evidence" value="ECO:0007669"/>
    <property type="project" value="TreeGrafter"/>
</dbReference>
<feature type="compositionally biased region" description="Basic and acidic residues" evidence="12">
    <location>
        <begin position="158"/>
        <end position="168"/>
    </location>
</feature>
<feature type="domain" description="C2H2-type" evidence="13">
    <location>
        <begin position="374"/>
        <end position="401"/>
    </location>
</feature>
<evidence type="ECO:0000256" key="3">
    <source>
        <dbReference type="ARBA" id="ARBA00022723"/>
    </source>
</evidence>
<keyword evidence="4" id="KW-0677">Repeat</keyword>
<evidence type="ECO:0000256" key="5">
    <source>
        <dbReference type="ARBA" id="ARBA00022771"/>
    </source>
</evidence>
<reference evidence="15" key="1">
    <citation type="journal article" date="2022" name="bioRxiv">
        <title>Sequencing and chromosome-scale assembly of the giantPleurodeles waltlgenome.</title>
        <authorList>
            <person name="Brown T."/>
            <person name="Elewa A."/>
            <person name="Iarovenko S."/>
            <person name="Subramanian E."/>
            <person name="Araus A.J."/>
            <person name="Petzold A."/>
            <person name="Susuki M."/>
            <person name="Suzuki K.-i.T."/>
            <person name="Hayashi T."/>
            <person name="Toyoda A."/>
            <person name="Oliveira C."/>
            <person name="Osipova E."/>
            <person name="Leigh N.D."/>
            <person name="Simon A."/>
            <person name="Yun M.H."/>
        </authorList>
    </citation>
    <scope>NUCLEOTIDE SEQUENCE</scope>
    <source>
        <strain evidence="15">20211129_DDA</strain>
        <tissue evidence="15">Liver</tissue>
    </source>
</reference>
<evidence type="ECO:0000313" key="15">
    <source>
        <dbReference type="EMBL" id="KAJ1108762.1"/>
    </source>
</evidence>
<evidence type="ECO:0000256" key="12">
    <source>
        <dbReference type="SAM" id="MobiDB-lite"/>
    </source>
</evidence>
<evidence type="ECO:0000259" key="14">
    <source>
        <dbReference type="PROSITE" id="PS50805"/>
    </source>
</evidence>
<dbReference type="PROSITE" id="PS00028">
    <property type="entry name" value="ZINC_FINGER_C2H2_1"/>
    <property type="match status" value="3"/>
</dbReference>
<dbReference type="InterPro" id="IPR036051">
    <property type="entry name" value="KRAB_dom_sf"/>
</dbReference>
<dbReference type="InterPro" id="IPR001909">
    <property type="entry name" value="KRAB"/>
</dbReference>
<keyword evidence="9" id="KW-0804">Transcription</keyword>
<dbReference type="SMART" id="SM00349">
    <property type="entry name" value="KRAB"/>
    <property type="match status" value="1"/>
</dbReference>
<gene>
    <name evidence="15" type="ORF">NDU88_006132</name>
</gene>
<evidence type="ECO:0000256" key="7">
    <source>
        <dbReference type="ARBA" id="ARBA00023015"/>
    </source>
</evidence>
<comment type="caution">
    <text evidence="15">The sequence shown here is derived from an EMBL/GenBank/DDBJ whole genome shotgun (WGS) entry which is preliminary data.</text>
</comment>
<dbReference type="InterPro" id="IPR036236">
    <property type="entry name" value="Znf_C2H2_sf"/>
</dbReference>